<dbReference type="OrthoDB" id="9989687at2"/>
<dbReference type="Proteomes" id="UP000276542">
    <property type="component" value="Unassembled WGS sequence"/>
</dbReference>
<reference evidence="3" key="1">
    <citation type="submission" date="2018-09" db="EMBL/GenBank/DDBJ databases">
        <authorList>
            <person name="Zhu H."/>
        </authorList>
    </citation>
    <scope>NUCLEOTIDE SEQUENCE [LARGE SCALE GENOMIC DNA]</scope>
    <source>
        <strain evidence="3">K1W22B-1</strain>
    </source>
</reference>
<keyword evidence="1" id="KW-1133">Transmembrane helix</keyword>
<protein>
    <recommendedName>
        <fullName evidence="4">PH domain-containing protein</fullName>
    </recommendedName>
</protein>
<dbReference type="AlphaFoldDB" id="A0A3A5H9G8"/>
<keyword evidence="3" id="KW-1185">Reference proteome</keyword>
<feature type="transmembrane region" description="Helical" evidence="1">
    <location>
        <begin position="55"/>
        <end position="75"/>
    </location>
</feature>
<gene>
    <name evidence="2" type="ORF">D4739_09925</name>
</gene>
<evidence type="ECO:0000256" key="1">
    <source>
        <dbReference type="SAM" id="Phobius"/>
    </source>
</evidence>
<comment type="caution">
    <text evidence="2">The sequence shown here is derived from an EMBL/GenBank/DDBJ whole genome shotgun (WGS) entry which is preliminary data.</text>
</comment>
<dbReference type="EMBL" id="QYRP01000002">
    <property type="protein sequence ID" value="RJS46498.1"/>
    <property type="molecule type" value="Genomic_DNA"/>
</dbReference>
<sequence>MSGPQAWSEQLAREGRVVFRLSFWRTLKILLLVFGVWFLTLGIFVAAVVDGAIGMAVLGGIGLIVWTPLAVVMHLDQLTSGSPRLYVDTLGVHMARWRRLDIPWGQIRGVTHFAPNRLLSNPVVHTTPEFFVGYQQSLGSVLRVVTGIGGALAGAGFYATPCLKGDTWEIADWLDAQVAERTGRDESRA</sequence>
<keyword evidence="1" id="KW-0472">Membrane</keyword>
<name>A0A3A5H9G8_9ACTN</name>
<accession>A0A3A5H9G8</accession>
<evidence type="ECO:0000313" key="3">
    <source>
        <dbReference type="Proteomes" id="UP000276542"/>
    </source>
</evidence>
<keyword evidence="1" id="KW-0812">Transmembrane</keyword>
<organism evidence="2 3">
    <name type="scientific">Nocardioides cavernaquae</name>
    <dbReference type="NCBI Taxonomy" id="2321396"/>
    <lineage>
        <taxon>Bacteria</taxon>
        <taxon>Bacillati</taxon>
        <taxon>Actinomycetota</taxon>
        <taxon>Actinomycetes</taxon>
        <taxon>Propionibacteriales</taxon>
        <taxon>Nocardioidaceae</taxon>
        <taxon>Nocardioides</taxon>
    </lineage>
</organism>
<dbReference type="RefSeq" id="WP_120060469.1">
    <property type="nucleotide sequence ID" value="NZ_QYRP01000002.1"/>
</dbReference>
<proteinExistence type="predicted"/>
<evidence type="ECO:0008006" key="4">
    <source>
        <dbReference type="Google" id="ProtNLM"/>
    </source>
</evidence>
<feature type="transmembrane region" description="Helical" evidence="1">
    <location>
        <begin position="29"/>
        <end position="49"/>
    </location>
</feature>
<evidence type="ECO:0000313" key="2">
    <source>
        <dbReference type="EMBL" id="RJS46498.1"/>
    </source>
</evidence>